<dbReference type="PANTHER" id="PTHR12998">
    <property type="entry name" value="TRNA:M(4)X MODIFICATION ENZYME TRM13 HOMOLOG"/>
    <property type="match status" value="1"/>
</dbReference>
<accession>A0ABR1FFG0</accession>
<sequence>MTMTTEPSHKRKYKSEKENKAKTKQARLQCEYLLPNKHFRRCNMTRRADARFCAQHREEDEADRVKCPLDPGHTVRKQELERHLKKCNAARRALEPAGEPWFSADVNVLNIDADREAEEEEGREVSAEEYKTWITYVNQAYSTLSSPSGSAADLHPLQQLTHASLEPRLSQLSNKKHAIQQSSLIAHLEAAQLLACGNFYVEFGCGRGELSRYLNHALVFLLGKNNKEEKGERTRFLLVDRDSMRLKLDNKIIADSEEAGVSPLPQVERLRVDIKDLDLVAAPKLQLPPSSTSSPSSSQSQMVAVSKHLCGAATDLTLQCLAHYAHPPQTHHPLPFAGALIALCCRHRCTYATFPVRHLPHADKVTRRGFTILTKMSSWAVCGRRRQASSDDAEHENEDEEYAADEEDCAPAVQHPSGLPIEEREEIGFKVRAVLDHARVQHVRGSMPGYEARLVRYVERGVSFENVGLLVGRV</sequence>
<comment type="similarity">
    <text evidence="2 15">Belongs to the methyltransferase TRM13 family.</text>
</comment>
<comment type="caution">
    <text evidence="18">The sequence shown here is derived from an EMBL/GenBank/DDBJ whole genome shotgun (WGS) entry which is preliminary data.</text>
</comment>
<evidence type="ECO:0000256" key="11">
    <source>
        <dbReference type="ARBA" id="ARBA00022833"/>
    </source>
</evidence>
<evidence type="ECO:0000256" key="7">
    <source>
        <dbReference type="ARBA" id="ARBA00022691"/>
    </source>
</evidence>
<comment type="catalytic activity">
    <reaction evidence="13 15">
        <text>cytidine(4) in tRNA(Gly)(GCC) + S-adenosyl-L-methionine = 2'-O-methylcytidine(4) in tRNA(Gly)(GCC) + S-adenosyl-L-homocysteine + H(+)</text>
        <dbReference type="Rhea" id="RHEA:43192"/>
        <dbReference type="Rhea" id="RHEA-COMP:10399"/>
        <dbReference type="Rhea" id="RHEA-COMP:10400"/>
        <dbReference type="ChEBI" id="CHEBI:15378"/>
        <dbReference type="ChEBI" id="CHEBI:57856"/>
        <dbReference type="ChEBI" id="CHEBI:59789"/>
        <dbReference type="ChEBI" id="CHEBI:74495"/>
        <dbReference type="ChEBI" id="CHEBI:82748"/>
        <dbReference type="EC" id="2.1.1.225"/>
    </reaction>
</comment>
<dbReference type="GO" id="GO:0032259">
    <property type="term" value="P:methylation"/>
    <property type="evidence" value="ECO:0007669"/>
    <property type="project" value="UniProtKB-KW"/>
</dbReference>
<evidence type="ECO:0000256" key="14">
    <source>
        <dbReference type="ARBA" id="ARBA00049393"/>
    </source>
</evidence>
<dbReference type="InterPro" id="IPR039044">
    <property type="entry name" value="Trm13"/>
</dbReference>
<feature type="domain" description="CHHC U11-48K-type" evidence="17">
    <location>
        <begin position="64"/>
        <end position="91"/>
    </location>
</feature>
<dbReference type="InterPro" id="IPR021721">
    <property type="entry name" value="Znf_CCCH-type_TRM13"/>
</dbReference>
<evidence type="ECO:0000256" key="4">
    <source>
        <dbReference type="ARBA" id="ARBA00015883"/>
    </source>
</evidence>
<evidence type="ECO:0000256" key="12">
    <source>
        <dbReference type="ARBA" id="ARBA00048165"/>
    </source>
</evidence>
<feature type="region of interest" description="Disordered" evidence="16">
    <location>
        <begin position="386"/>
        <end position="407"/>
    </location>
</feature>
<evidence type="ECO:0000259" key="17">
    <source>
        <dbReference type="PROSITE" id="PS51800"/>
    </source>
</evidence>
<feature type="compositionally biased region" description="Acidic residues" evidence="16">
    <location>
        <begin position="391"/>
        <end position="407"/>
    </location>
</feature>
<evidence type="ECO:0000256" key="3">
    <source>
        <dbReference type="ARBA" id="ARBA00012810"/>
    </source>
</evidence>
<dbReference type="InterPro" id="IPR022776">
    <property type="entry name" value="TRM13/UPF0224_CHHC_Znf_dom"/>
</dbReference>
<keyword evidence="10 15" id="KW-0863">Zinc-finger</keyword>
<comment type="catalytic activity">
    <reaction evidence="14 15">
        <text>adenosine(4) in tRNA(His) + S-adenosyl-L-methionine = 2'-O-methyladenosine(4) in tRNA(His) + S-adenosyl-L-homocysteine + H(+)</text>
        <dbReference type="Rhea" id="RHEA:43196"/>
        <dbReference type="Rhea" id="RHEA-COMP:10401"/>
        <dbReference type="Rhea" id="RHEA-COMP:10402"/>
        <dbReference type="ChEBI" id="CHEBI:15378"/>
        <dbReference type="ChEBI" id="CHEBI:57856"/>
        <dbReference type="ChEBI" id="CHEBI:59789"/>
        <dbReference type="ChEBI" id="CHEBI:74411"/>
        <dbReference type="ChEBI" id="CHEBI:74477"/>
        <dbReference type="EC" id="2.1.1.225"/>
    </reaction>
</comment>
<feature type="region of interest" description="Disordered" evidence="16">
    <location>
        <begin position="1"/>
        <end position="24"/>
    </location>
</feature>
<dbReference type="InterPro" id="IPR007871">
    <property type="entry name" value="Methyltransferase_TRM13"/>
</dbReference>
<proteinExistence type="inferred from homology"/>
<evidence type="ECO:0000256" key="10">
    <source>
        <dbReference type="ARBA" id="ARBA00022771"/>
    </source>
</evidence>
<evidence type="ECO:0000256" key="1">
    <source>
        <dbReference type="ARBA" id="ARBA00002267"/>
    </source>
</evidence>
<protein>
    <recommendedName>
        <fullName evidence="4 15">tRNA:m(4)X modification enzyme TRM13</fullName>
        <ecNumber evidence="3 15">2.1.1.225</ecNumber>
    </recommendedName>
</protein>
<dbReference type="RefSeq" id="XP_064771627.1">
    <property type="nucleotide sequence ID" value="XM_064915214.1"/>
</dbReference>
<keyword evidence="11 15" id="KW-0862">Zinc</keyword>
<dbReference type="GeneID" id="90040726"/>
<evidence type="ECO:0000313" key="19">
    <source>
        <dbReference type="Proteomes" id="UP001498771"/>
    </source>
</evidence>
<comment type="function">
    <text evidence="1 15">tRNA methylase which 2'-O-methylates cytidine(4) in tRNA(Pro) and tRNA(Gly)(GCC), and adenosine(4) in tRNA(His).</text>
</comment>
<dbReference type="Pfam" id="PF05253">
    <property type="entry name" value="zf-U11-48K"/>
    <property type="match status" value="1"/>
</dbReference>
<dbReference type="Pfam" id="PF11722">
    <property type="entry name" value="zf-TRM13_CCCH"/>
    <property type="match status" value="1"/>
</dbReference>
<keyword evidence="7 15" id="KW-0949">S-adenosyl-L-methionine</keyword>
<evidence type="ECO:0000256" key="5">
    <source>
        <dbReference type="ARBA" id="ARBA00022603"/>
    </source>
</evidence>
<keyword evidence="5 15" id="KW-0489">Methyltransferase</keyword>
<name>A0ABR1FFG0_9ASCO</name>
<dbReference type="Pfam" id="PF05206">
    <property type="entry name" value="TRM13"/>
    <property type="match status" value="1"/>
</dbReference>
<comment type="catalytic activity">
    <reaction evidence="12 15">
        <text>cytidine(4) in tRNA(Pro) + S-adenosyl-L-methionine = 2'-O-methylcytidine(4) in tRNA(Pro) + S-adenosyl-L-homocysteine + H(+)</text>
        <dbReference type="Rhea" id="RHEA:32767"/>
        <dbReference type="Rhea" id="RHEA-COMP:10397"/>
        <dbReference type="Rhea" id="RHEA-COMP:10398"/>
        <dbReference type="ChEBI" id="CHEBI:15378"/>
        <dbReference type="ChEBI" id="CHEBI:57856"/>
        <dbReference type="ChEBI" id="CHEBI:59789"/>
        <dbReference type="ChEBI" id="CHEBI:74495"/>
        <dbReference type="ChEBI" id="CHEBI:82748"/>
        <dbReference type="EC" id="2.1.1.225"/>
    </reaction>
</comment>
<keyword evidence="19" id="KW-1185">Reference proteome</keyword>
<organism evidence="18 19">
    <name type="scientific">Myxozyma melibiosi</name>
    <dbReference type="NCBI Taxonomy" id="54550"/>
    <lineage>
        <taxon>Eukaryota</taxon>
        <taxon>Fungi</taxon>
        <taxon>Dikarya</taxon>
        <taxon>Ascomycota</taxon>
        <taxon>Saccharomycotina</taxon>
        <taxon>Lipomycetes</taxon>
        <taxon>Lipomycetales</taxon>
        <taxon>Lipomycetaceae</taxon>
        <taxon>Myxozyma</taxon>
    </lineage>
</organism>
<evidence type="ECO:0000256" key="6">
    <source>
        <dbReference type="ARBA" id="ARBA00022679"/>
    </source>
</evidence>
<evidence type="ECO:0000256" key="8">
    <source>
        <dbReference type="ARBA" id="ARBA00022694"/>
    </source>
</evidence>
<dbReference type="EC" id="2.1.1.225" evidence="3 15"/>
<dbReference type="EMBL" id="JBBJBU010000001">
    <property type="protein sequence ID" value="KAK7208594.1"/>
    <property type="molecule type" value="Genomic_DNA"/>
</dbReference>
<evidence type="ECO:0000256" key="15">
    <source>
        <dbReference type="RuleBase" id="RU367103"/>
    </source>
</evidence>
<reference evidence="18 19" key="1">
    <citation type="submission" date="2024-03" db="EMBL/GenBank/DDBJ databases">
        <title>Genome-scale model development and genomic sequencing of the oleaginous clade Lipomyces.</title>
        <authorList>
            <consortium name="Lawrence Berkeley National Laboratory"/>
            <person name="Czajka J.J."/>
            <person name="Han Y."/>
            <person name="Kim J."/>
            <person name="Mondo S.J."/>
            <person name="Hofstad B.A."/>
            <person name="Robles A."/>
            <person name="Haridas S."/>
            <person name="Riley R."/>
            <person name="LaButti K."/>
            <person name="Pangilinan J."/>
            <person name="Andreopoulos W."/>
            <person name="Lipzen A."/>
            <person name="Yan J."/>
            <person name="Wang M."/>
            <person name="Ng V."/>
            <person name="Grigoriev I.V."/>
            <person name="Spatafora J.W."/>
            <person name="Magnuson J.K."/>
            <person name="Baker S.E."/>
            <person name="Pomraning K.R."/>
        </authorList>
    </citation>
    <scope>NUCLEOTIDE SEQUENCE [LARGE SCALE GENOMIC DNA]</scope>
    <source>
        <strain evidence="18 19">Phaff 52-87</strain>
    </source>
</reference>
<gene>
    <name evidence="18" type="ORF">BZA70DRAFT_56552</name>
</gene>
<dbReference type="GO" id="GO:0008168">
    <property type="term" value="F:methyltransferase activity"/>
    <property type="evidence" value="ECO:0007669"/>
    <property type="project" value="UniProtKB-KW"/>
</dbReference>
<dbReference type="Proteomes" id="UP001498771">
    <property type="component" value="Unassembled WGS sequence"/>
</dbReference>
<keyword evidence="6 15" id="KW-0808">Transferase</keyword>
<evidence type="ECO:0000256" key="13">
    <source>
        <dbReference type="ARBA" id="ARBA00048635"/>
    </source>
</evidence>
<evidence type="ECO:0000256" key="9">
    <source>
        <dbReference type="ARBA" id="ARBA00022723"/>
    </source>
</evidence>
<keyword evidence="8 15" id="KW-0819">tRNA processing</keyword>
<keyword evidence="9 15" id="KW-0479">Metal-binding</keyword>
<dbReference type="PROSITE" id="PS51800">
    <property type="entry name" value="ZF_CHHC_U11_48K"/>
    <property type="match status" value="1"/>
</dbReference>
<evidence type="ECO:0000256" key="16">
    <source>
        <dbReference type="SAM" id="MobiDB-lite"/>
    </source>
</evidence>
<evidence type="ECO:0000313" key="18">
    <source>
        <dbReference type="EMBL" id="KAK7208594.1"/>
    </source>
</evidence>
<dbReference type="PANTHER" id="PTHR12998:SF0">
    <property type="entry name" value="TRNA:M(4)X MODIFICATION ENZYME TRM13 HOMOLOG"/>
    <property type="match status" value="1"/>
</dbReference>
<evidence type="ECO:0000256" key="2">
    <source>
        <dbReference type="ARBA" id="ARBA00005265"/>
    </source>
</evidence>